<feature type="non-terminal residue" evidence="9">
    <location>
        <position position="1"/>
    </location>
</feature>
<dbReference type="InterPro" id="IPR006977">
    <property type="entry name" value="Yip1_dom"/>
</dbReference>
<evidence type="ECO:0000256" key="1">
    <source>
        <dbReference type="ARBA" id="ARBA00004141"/>
    </source>
</evidence>
<keyword evidence="5 6" id="KW-0472">Membrane</keyword>
<feature type="domain" description="WW" evidence="8">
    <location>
        <begin position="16"/>
        <end position="49"/>
    </location>
</feature>
<dbReference type="EMBL" id="CAXAMM010001581">
    <property type="protein sequence ID" value="CAK8992595.1"/>
    <property type="molecule type" value="Genomic_DNA"/>
</dbReference>
<dbReference type="PROSITE" id="PS50020">
    <property type="entry name" value="WW_DOMAIN_2"/>
    <property type="match status" value="1"/>
</dbReference>
<dbReference type="Proteomes" id="UP001642464">
    <property type="component" value="Unassembled WGS sequence"/>
</dbReference>
<feature type="transmembrane region" description="Helical" evidence="6">
    <location>
        <begin position="305"/>
        <end position="323"/>
    </location>
</feature>
<reference evidence="9 10" key="1">
    <citation type="submission" date="2024-02" db="EMBL/GenBank/DDBJ databases">
        <authorList>
            <person name="Chen Y."/>
            <person name="Shah S."/>
            <person name="Dougan E. K."/>
            <person name="Thang M."/>
            <person name="Chan C."/>
        </authorList>
    </citation>
    <scope>NUCLEOTIDE SEQUENCE [LARGE SCALE GENOMIC DNA]</scope>
</reference>
<organism evidence="9 10">
    <name type="scientific">Durusdinium trenchii</name>
    <dbReference type="NCBI Taxonomy" id="1381693"/>
    <lineage>
        <taxon>Eukaryota</taxon>
        <taxon>Sar</taxon>
        <taxon>Alveolata</taxon>
        <taxon>Dinophyceae</taxon>
        <taxon>Suessiales</taxon>
        <taxon>Symbiodiniaceae</taxon>
        <taxon>Durusdinium</taxon>
    </lineage>
</organism>
<dbReference type="Gene3D" id="2.20.70.10">
    <property type="match status" value="1"/>
</dbReference>
<dbReference type="PANTHER" id="PTHR12822:SF2">
    <property type="entry name" value="PROTEIN YIPF"/>
    <property type="match status" value="1"/>
</dbReference>
<dbReference type="InterPro" id="IPR001202">
    <property type="entry name" value="WW_dom"/>
</dbReference>
<feature type="transmembrane region" description="Helical" evidence="6">
    <location>
        <begin position="206"/>
        <end position="226"/>
    </location>
</feature>
<name>A0ABP0HR26_9DINO</name>
<feature type="transmembrane region" description="Helical" evidence="6">
    <location>
        <begin position="338"/>
        <end position="357"/>
    </location>
</feature>
<dbReference type="Pfam" id="PF00397">
    <property type="entry name" value="WW"/>
    <property type="match status" value="1"/>
</dbReference>
<keyword evidence="4 6" id="KW-1133">Transmembrane helix</keyword>
<comment type="similarity">
    <text evidence="2 6">Belongs to the YIP1 family.</text>
</comment>
<feature type="region of interest" description="Disordered" evidence="7">
    <location>
        <begin position="81"/>
        <end position="132"/>
    </location>
</feature>
<comment type="caution">
    <text evidence="9">The sequence shown here is derived from an EMBL/GenBank/DDBJ whole genome shotgun (WGS) entry which is preliminary data.</text>
</comment>
<dbReference type="PROSITE" id="PS01159">
    <property type="entry name" value="WW_DOMAIN_1"/>
    <property type="match status" value="1"/>
</dbReference>
<keyword evidence="3 6" id="KW-0812">Transmembrane</keyword>
<evidence type="ECO:0000313" key="9">
    <source>
        <dbReference type="EMBL" id="CAK8992595.1"/>
    </source>
</evidence>
<evidence type="ECO:0000256" key="6">
    <source>
        <dbReference type="RuleBase" id="RU361264"/>
    </source>
</evidence>
<comment type="subcellular location">
    <subcellularLocation>
        <location evidence="6">Golgi apparatus membrane</location>
        <topology evidence="6">Multi-pass membrane protein</topology>
    </subcellularLocation>
    <subcellularLocation>
        <location evidence="1">Membrane</location>
        <topology evidence="1">Multi-pass membrane protein</topology>
    </subcellularLocation>
</comment>
<evidence type="ECO:0000259" key="8">
    <source>
        <dbReference type="PROSITE" id="PS50020"/>
    </source>
</evidence>
<accession>A0ABP0HR26</accession>
<protein>
    <recommendedName>
        <fullName evidence="6">Protein YIPF</fullName>
    </recommendedName>
</protein>
<evidence type="ECO:0000256" key="7">
    <source>
        <dbReference type="SAM" id="MobiDB-lite"/>
    </source>
</evidence>
<evidence type="ECO:0000256" key="3">
    <source>
        <dbReference type="ARBA" id="ARBA00022692"/>
    </source>
</evidence>
<evidence type="ECO:0000256" key="2">
    <source>
        <dbReference type="ARBA" id="ARBA00010596"/>
    </source>
</evidence>
<proteinExistence type="inferred from homology"/>
<feature type="transmembrane region" description="Helical" evidence="6">
    <location>
        <begin position="238"/>
        <end position="263"/>
    </location>
</feature>
<sequence>VCFPNFNSSELFGKEMALPPNWTKYTTDDGKEYYHNSVANKTQWEKPDWSEGPESGSFHSQSSEVYRPTVSDLDLQERATGTAQMVPLSGEEARGGKLATEADTVSLREAPRGVMDSAGGGPPPGPQSQGSFLGFGSMLASAAAGSEEGAAGVQGWAGSMLAYGQQLFDVSSEDVLKRLKLALVPFQGQEDAANDFRTRPDFYGPFWVATTAVLFLAATGNFARLLELEDEQLFKSDFSLVSVAASMIYGLLVAVPLAARLGLYCSGQSVDCINFKQVICVFGYSLTPLIPMSVICLVPMGFLRWLAVCVGLVTSLAFIYGTLSTDLAVEAPSLKWKVLGLFCCAHAIIFMTYRIYFFHSI</sequence>
<dbReference type="InterPro" id="IPR039765">
    <property type="entry name" value="Yip5/YIPF1/YIPF2"/>
</dbReference>
<gene>
    <name evidence="9" type="ORF">SCF082_LOCUS3162</name>
</gene>
<dbReference type="InterPro" id="IPR036020">
    <property type="entry name" value="WW_dom_sf"/>
</dbReference>
<feature type="transmembrane region" description="Helical" evidence="6">
    <location>
        <begin position="275"/>
        <end position="298"/>
    </location>
</feature>
<evidence type="ECO:0000256" key="5">
    <source>
        <dbReference type="ARBA" id="ARBA00023136"/>
    </source>
</evidence>
<dbReference type="SMART" id="SM00456">
    <property type="entry name" value="WW"/>
    <property type="match status" value="1"/>
</dbReference>
<evidence type="ECO:0000256" key="4">
    <source>
        <dbReference type="ARBA" id="ARBA00022989"/>
    </source>
</evidence>
<feature type="region of interest" description="Disordered" evidence="7">
    <location>
        <begin position="41"/>
        <end position="69"/>
    </location>
</feature>
<dbReference type="SUPFAM" id="SSF51045">
    <property type="entry name" value="WW domain"/>
    <property type="match status" value="1"/>
</dbReference>
<dbReference type="PANTHER" id="PTHR12822">
    <property type="entry name" value="PROTEIN YIPF"/>
    <property type="match status" value="1"/>
</dbReference>
<dbReference type="CDD" id="cd00201">
    <property type="entry name" value="WW"/>
    <property type="match status" value="1"/>
</dbReference>
<evidence type="ECO:0000313" key="10">
    <source>
        <dbReference type="Proteomes" id="UP001642464"/>
    </source>
</evidence>
<dbReference type="Pfam" id="PF04893">
    <property type="entry name" value="Yip1"/>
    <property type="match status" value="1"/>
</dbReference>
<keyword evidence="10" id="KW-1185">Reference proteome</keyword>